<dbReference type="PANTHER" id="PTHR24056:SF0">
    <property type="entry name" value="CYCLIN-DEPENDENT KINASE 7"/>
    <property type="match status" value="1"/>
</dbReference>
<evidence type="ECO:0000256" key="10">
    <source>
        <dbReference type="ARBA" id="ARBA00022840"/>
    </source>
</evidence>
<comment type="subunit">
    <text evidence="13">May form a complex composed of at least the catalytic subunit CRK2 and a cyclin.</text>
</comment>
<keyword evidence="12" id="KW-0131">Cell cycle</keyword>
<evidence type="ECO:0000256" key="2">
    <source>
        <dbReference type="ARBA" id="ARBA00006485"/>
    </source>
</evidence>
<evidence type="ECO:0000256" key="5">
    <source>
        <dbReference type="ARBA" id="ARBA00022553"/>
    </source>
</evidence>
<protein>
    <recommendedName>
        <fullName evidence="14">Cyclin-dependent kinase 2 homolog</fullName>
        <ecNumber evidence="3">2.7.11.23</ecNumber>
    </recommendedName>
    <alternativeName>
        <fullName evidence="15">Cell division control protein 2 homolog</fullName>
    </alternativeName>
    <alternativeName>
        <fullName evidence="16">cdc2-related kinase 2</fullName>
    </alternativeName>
</protein>
<dbReference type="VEuPathDB" id="FungiDB:SDRG_15104"/>
<reference evidence="22 23" key="1">
    <citation type="submission" date="2012-04" db="EMBL/GenBank/DDBJ databases">
        <title>The Genome Sequence of Saprolegnia declina VS20.</title>
        <authorList>
            <consortium name="The Broad Institute Genome Sequencing Platform"/>
            <person name="Russ C."/>
            <person name="Nusbaum C."/>
            <person name="Tyler B."/>
            <person name="van West P."/>
            <person name="Dieguez-Uribeondo J."/>
            <person name="de Bruijn I."/>
            <person name="Tripathy S."/>
            <person name="Jiang R."/>
            <person name="Young S.K."/>
            <person name="Zeng Q."/>
            <person name="Gargeya S."/>
            <person name="Fitzgerald M."/>
            <person name="Haas B."/>
            <person name="Abouelleil A."/>
            <person name="Alvarado L."/>
            <person name="Arachchi H.M."/>
            <person name="Berlin A."/>
            <person name="Chapman S.B."/>
            <person name="Goldberg J."/>
            <person name="Griggs A."/>
            <person name="Gujja S."/>
            <person name="Hansen M."/>
            <person name="Howarth C."/>
            <person name="Imamovic A."/>
            <person name="Larimer J."/>
            <person name="McCowen C."/>
            <person name="Montmayeur A."/>
            <person name="Murphy C."/>
            <person name="Neiman D."/>
            <person name="Pearson M."/>
            <person name="Priest M."/>
            <person name="Roberts A."/>
            <person name="Saif S."/>
            <person name="Shea T."/>
            <person name="Sisk P."/>
            <person name="Sykes S."/>
            <person name="Wortman J."/>
            <person name="Nusbaum C."/>
            <person name="Birren B."/>
        </authorList>
    </citation>
    <scope>NUCLEOTIDE SEQUENCE [LARGE SCALE GENOMIC DNA]</scope>
    <source>
        <strain evidence="22 23">VS20</strain>
    </source>
</reference>
<keyword evidence="23" id="KW-1185">Reference proteome</keyword>
<dbReference type="FunFam" id="3.30.200.20:FF:000554">
    <property type="entry name" value="CMGC/CDK/CDK7 protein kinase"/>
    <property type="match status" value="1"/>
</dbReference>
<dbReference type="FunFam" id="1.10.510.10:FF:000097">
    <property type="entry name" value="Putative cyclin-dependent kinase 7"/>
    <property type="match status" value="1"/>
</dbReference>
<dbReference type="Gene3D" id="1.10.510.10">
    <property type="entry name" value="Transferase(Phosphotransferase) domain 1"/>
    <property type="match status" value="1"/>
</dbReference>
<accession>T0PXX0</accession>
<dbReference type="GO" id="GO:0008353">
    <property type="term" value="F:RNA polymerase II CTD heptapeptide repeat kinase activity"/>
    <property type="evidence" value="ECO:0007669"/>
    <property type="project" value="UniProtKB-EC"/>
</dbReference>
<dbReference type="AlphaFoldDB" id="T0PXX0"/>
<evidence type="ECO:0000256" key="16">
    <source>
        <dbReference type="ARBA" id="ARBA00042858"/>
    </source>
</evidence>
<dbReference type="RefSeq" id="XP_008619490.1">
    <property type="nucleotide sequence ID" value="XM_008621268.1"/>
</dbReference>
<dbReference type="Gene3D" id="3.30.200.20">
    <property type="entry name" value="Phosphorylase Kinase, domain 1"/>
    <property type="match status" value="1"/>
</dbReference>
<keyword evidence="7" id="KW-0808">Transferase</keyword>
<dbReference type="GO" id="GO:0045944">
    <property type="term" value="P:positive regulation of transcription by RNA polymerase II"/>
    <property type="evidence" value="ECO:0007669"/>
    <property type="project" value="TreeGrafter"/>
</dbReference>
<feature type="domain" description="Protein kinase" evidence="21">
    <location>
        <begin position="22"/>
        <end position="302"/>
    </location>
</feature>
<organism evidence="22 23">
    <name type="scientific">Saprolegnia diclina (strain VS20)</name>
    <dbReference type="NCBI Taxonomy" id="1156394"/>
    <lineage>
        <taxon>Eukaryota</taxon>
        <taxon>Sar</taxon>
        <taxon>Stramenopiles</taxon>
        <taxon>Oomycota</taxon>
        <taxon>Saprolegniomycetes</taxon>
        <taxon>Saprolegniales</taxon>
        <taxon>Saprolegniaceae</taxon>
        <taxon>Saprolegnia</taxon>
    </lineage>
</organism>
<dbReference type="GeneID" id="19955831"/>
<comment type="similarity">
    <text evidence="2">Belongs to the protein kinase superfamily. CMGC Ser/Thr protein kinase family. CDC2/CDKX subfamily.</text>
</comment>
<name>T0PXX0_SAPDV</name>
<evidence type="ECO:0000256" key="19">
    <source>
        <dbReference type="PROSITE-ProRule" id="PRU10141"/>
    </source>
</evidence>
<dbReference type="EC" id="2.7.11.23" evidence="3"/>
<dbReference type="InterPro" id="IPR008271">
    <property type="entry name" value="Ser/Thr_kinase_AS"/>
</dbReference>
<evidence type="ECO:0000256" key="13">
    <source>
        <dbReference type="ARBA" id="ARBA00038543"/>
    </source>
</evidence>
<evidence type="ECO:0000256" key="8">
    <source>
        <dbReference type="ARBA" id="ARBA00022741"/>
    </source>
</evidence>
<evidence type="ECO:0000256" key="4">
    <source>
        <dbReference type="ARBA" id="ARBA00022527"/>
    </source>
</evidence>
<sequence length="324" mass="36090">MGPGVSQWPFRRRHERCSMNRYAIGAKLGEGTYGNVYAAVHKVSGAHVAIKEFKRGKFKDGVNFTAVREVKLQTELRHPNVTRLLDAFVHNDTVNVVFEILPKNLDDVIKDKSIVLSRGDVKAYMQMLLRGVAHLHAHWILHRDLKPENLLIGGDGQIKLADFGLARMYGSPNRNMTSEVCTIWYRPPELLFGAREYSGAVDVWGVGCIFAELLLRTPFLTGMTELDQLGRMFHALGTPTEESWPGMTALPNYIEFTPSKAPPLASLFTAASEDALDLLRQLLLFNPSERITAAAALEHAYFKSAPEPTQPEKLPYSQATASDA</sequence>
<evidence type="ECO:0000256" key="1">
    <source>
        <dbReference type="ARBA" id="ARBA00004123"/>
    </source>
</evidence>
<dbReference type="InterPro" id="IPR017441">
    <property type="entry name" value="Protein_kinase_ATP_BS"/>
</dbReference>
<proteinExistence type="inferred from homology"/>
<dbReference type="InterPro" id="IPR011009">
    <property type="entry name" value="Kinase-like_dom_sf"/>
</dbReference>
<evidence type="ECO:0000256" key="15">
    <source>
        <dbReference type="ARBA" id="ARBA00041902"/>
    </source>
</evidence>
<dbReference type="EMBL" id="JH767215">
    <property type="protein sequence ID" value="EQC27096.1"/>
    <property type="molecule type" value="Genomic_DNA"/>
</dbReference>
<feature type="active site" description="Proton acceptor" evidence="17">
    <location>
        <position position="144"/>
    </location>
</feature>
<evidence type="ECO:0000256" key="3">
    <source>
        <dbReference type="ARBA" id="ARBA00012409"/>
    </source>
</evidence>
<dbReference type="GO" id="GO:0051301">
    <property type="term" value="P:cell division"/>
    <property type="evidence" value="ECO:0007669"/>
    <property type="project" value="UniProtKB-KW"/>
</dbReference>
<comment type="subcellular location">
    <subcellularLocation>
        <location evidence="1">Nucleus</location>
    </subcellularLocation>
</comment>
<evidence type="ECO:0000259" key="21">
    <source>
        <dbReference type="PROSITE" id="PS50011"/>
    </source>
</evidence>
<dbReference type="Proteomes" id="UP000030762">
    <property type="component" value="Unassembled WGS sequence"/>
</dbReference>
<evidence type="ECO:0000256" key="9">
    <source>
        <dbReference type="ARBA" id="ARBA00022777"/>
    </source>
</evidence>
<dbReference type="InParanoid" id="T0PXX0"/>
<keyword evidence="8 18" id="KW-0547">Nucleotide-binding</keyword>
<evidence type="ECO:0000256" key="17">
    <source>
        <dbReference type="PIRSR" id="PIRSR637770-1"/>
    </source>
</evidence>
<dbReference type="GO" id="GO:0004693">
    <property type="term" value="F:cyclin-dependent protein serine/threonine kinase activity"/>
    <property type="evidence" value="ECO:0007669"/>
    <property type="project" value="TreeGrafter"/>
</dbReference>
<keyword evidence="6" id="KW-0132">Cell division</keyword>
<dbReference type="STRING" id="1156394.T0PXX0"/>
<dbReference type="SUPFAM" id="SSF56112">
    <property type="entry name" value="Protein kinase-like (PK-like)"/>
    <property type="match status" value="1"/>
</dbReference>
<evidence type="ECO:0000256" key="6">
    <source>
        <dbReference type="ARBA" id="ARBA00022618"/>
    </source>
</evidence>
<evidence type="ECO:0000256" key="18">
    <source>
        <dbReference type="PIRSR" id="PIRSR637770-2"/>
    </source>
</evidence>
<evidence type="ECO:0000313" key="23">
    <source>
        <dbReference type="Proteomes" id="UP000030762"/>
    </source>
</evidence>
<dbReference type="Pfam" id="PF00069">
    <property type="entry name" value="Pkinase"/>
    <property type="match status" value="1"/>
</dbReference>
<evidence type="ECO:0000256" key="11">
    <source>
        <dbReference type="ARBA" id="ARBA00023242"/>
    </source>
</evidence>
<dbReference type="GO" id="GO:0005524">
    <property type="term" value="F:ATP binding"/>
    <property type="evidence" value="ECO:0007669"/>
    <property type="project" value="UniProtKB-UniRule"/>
</dbReference>
<dbReference type="eggNOG" id="KOG0659">
    <property type="taxonomic scope" value="Eukaryota"/>
</dbReference>
<feature type="binding site" evidence="18 19">
    <location>
        <position position="51"/>
    </location>
    <ligand>
        <name>ATP</name>
        <dbReference type="ChEBI" id="CHEBI:30616"/>
    </ligand>
</feature>
<dbReference type="OrthoDB" id="1732493at2759"/>
<feature type="binding site" evidence="18">
    <location>
        <begin position="28"/>
        <end position="36"/>
    </location>
    <ligand>
        <name>ATP</name>
        <dbReference type="ChEBI" id="CHEBI:30616"/>
    </ligand>
</feature>
<dbReference type="InterPro" id="IPR000719">
    <property type="entry name" value="Prot_kinase_dom"/>
</dbReference>
<evidence type="ECO:0000256" key="7">
    <source>
        <dbReference type="ARBA" id="ARBA00022679"/>
    </source>
</evidence>
<dbReference type="GO" id="GO:0070985">
    <property type="term" value="C:transcription factor TFIIK complex"/>
    <property type="evidence" value="ECO:0007669"/>
    <property type="project" value="InterPro"/>
</dbReference>
<evidence type="ECO:0000256" key="14">
    <source>
        <dbReference type="ARBA" id="ARBA00039612"/>
    </source>
</evidence>
<dbReference type="SMART" id="SM00220">
    <property type="entry name" value="S_TKc"/>
    <property type="match status" value="1"/>
</dbReference>
<keyword evidence="4 20" id="KW-0723">Serine/threonine-protein kinase</keyword>
<dbReference type="PROSITE" id="PS50011">
    <property type="entry name" value="PROTEIN_KINASE_DOM"/>
    <property type="match status" value="1"/>
</dbReference>
<dbReference type="OMA" id="GIHHCHR"/>
<dbReference type="FunCoup" id="T0PXX0">
    <property type="interactions" value="33"/>
</dbReference>
<evidence type="ECO:0000256" key="20">
    <source>
        <dbReference type="RuleBase" id="RU000304"/>
    </source>
</evidence>
<keyword evidence="5" id="KW-0597">Phosphoprotein</keyword>
<evidence type="ECO:0000313" key="22">
    <source>
        <dbReference type="EMBL" id="EQC27096.1"/>
    </source>
</evidence>
<dbReference type="InterPro" id="IPR037770">
    <property type="entry name" value="CDK7"/>
</dbReference>
<dbReference type="PANTHER" id="PTHR24056">
    <property type="entry name" value="CELL DIVISION PROTEIN KINASE"/>
    <property type="match status" value="1"/>
</dbReference>
<dbReference type="PROSITE" id="PS00108">
    <property type="entry name" value="PROTEIN_KINASE_ST"/>
    <property type="match status" value="1"/>
</dbReference>
<dbReference type="GO" id="GO:0005737">
    <property type="term" value="C:cytoplasm"/>
    <property type="evidence" value="ECO:0007669"/>
    <property type="project" value="TreeGrafter"/>
</dbReference>
<gene>
    <name evidence="22" type="ORF">SDRG_15104</name>
</gene>
<keyword evidence="9 22" id="KW-0418">Kinase</keyword>
<dbReference type="CDD" id="cd07841">
    <property type="entry name" value="STKc_CDK7"/>
    <property type="match status" value="1"/>
</dbReference>
<dbReference type="PROSITE" id="PS00107">
    <property type="entry name" value="PROTEIN_KINASE_ATP"/>
    <property type="match status" value="1"/>
</dbReference>
<keyword evidence="10 18" id="KW-0067">ATP-binding</keyword>
<dbReference type="InterPro" id="IPR050108">
    <property type="entry name" value="CDK"/>
</dbReference>
<keyword evidence="11" id="KW-0539">Nucleus</keyword>
<evidence type="ECO:0000256" key="12">
    <source>
        <dbReference type="ARBA" id="ARBA00023306"/>
    </source>
</evidence>